<gene>
    <name evidence="1" type="ORF">ILYODFUR_038546</name>
</gene>
<keyword evidence="2" id="KW-1185">Reference proteome</keyword>
<sequence>MCDSFNEMQTIKLPQQLPLRSYCGNIVCVCIITSVGNKMYNLCWYETLCALQNSYCTNFALSVMKQKNTENCRDVKRLTGRVKREKINWQSEKINWPFSYQ</sequence>
<evidence type="ECO:0000313" key="2">
    <source>
        <dbReference type="Proteomes" id="UP001482620"/>
    </source>
</evidence>
<comment type="caution">
    <text evidence="1">The sequence shown here is derived from an EMBL/GenBank/DDBJ whole genome shotgun (WGS) entry which is preliminary data.</text>
</comment>
<protein>
    <submittedName>
        <fullName evidence="1">Uncharacterized protein</fullName>
    </submittedName>
</protein>
<accession>A0ABV0V9L5</accession>
<dbReference type="Proteomes" id="UP001482620">
    <property type="component" value="Unassembled WGS sequence"/>
</dbReference>
<dbReference type="EMBL" id="JAHRIQ010102392">
    <property type="protein sequence ID" value="MEQ2254012.1"/>
    <property type="molecule type" value="Genomic_DNA"/>
</dbReference>
<proteinExistence type="predicted"/>
<organism evidence="1 2">
    <name type="scientific">Ilyodon furcidens</name>
    <name type="common">goldbreast splitfin</name>
    <dbReference type="NCBI Taxonomy" id="33524"/>
    <lineage>
        <taxon>Eukaryota</taxon>
        <taxon>Metazoa</taxon>
        <taxon>Chordata</taxon>
        <taxon>Craniata</taxon>
        <taxon>Vertebrata</taxon>
        <taxon>Euteleostomi</taxon>
        <taxon>Actinopterygii</taxon>
        <taxon>Neopterygii</taxon>
        <taxon>Teleostei</taxon>
        <taxon>Neoteleostei</taxon>
        <taxon>Acanthomorphata</taxon>
        <taxon>Ovalentaria</taxon>
        <taxon>Atherinomorphae</taxon>
        <taxon>Cyprinodontiformes</taxon>
        <taxon>Goodeidae</taxon>
        <taxon>Ilyodon</taxon>
    </lineage>
</organism>
<name>A0ABV0V9L5_9TELE</name>
<evidence type="ECO:0000313" key="1">
    <source>
        <dbReference type="EMBL" id="MEQ2254012.1"/>
    </source>
</evidence>
<reference evidence="1 2" key="1">
    <citation type="submission" date="2021-06" db="EMBL/GenBank/DDBJ databases">
        <authorList>
            <person name="Palmer J.M."/>
        </authorList>
    </citation>
    <scope>NUCLEOTIDE SEQUENCE [LARGE SCALE GENOMIC DNA]</scope>
    <source>
        <strain evidence="2">if_2019</strain>
        <tissue evidence="1">Muscle</tissue>
    </source>
</reference>